<protein>
    <submittedName>
        <fullName evidence="6">EAL domain-containing protein</fullName>
    </submittedName>
</protein>
<dbReference type="Gene3D" id="3.30.70.270">
    <property type="match status" value="1"/>
</dbReference>
<feature type="domain" description="PAS" evidence="2">
    <location>
        <begin position="202"/>
        <end position="272"/>
    </location>
</feature>
<dbReference type="PROSITE" id="PS50883">
    <property type="entry name" value="EAL"/>
    <property type="match status" value="1"/>
</dbReference>
<dbReference type="Pfam" id="PF00563">
    <property type="entry name" value="EAL"/>
    <property type="match status" value="1"/>
</dbReference>
<organism evidence="6 7">
    <name type="scientific">Mesobacillus maritimus</name>
    <dbReference type="NCBI Taxonomy" id="1643336"/>
    <lineage>
        <taxon>Bacteria</taxon>
        <taxon>Bacillati</taxon>
        <taxon>Bacillota</taxon>
        <taxon>Bacilli</taxon>
        <taxon>Bacillales</taxon>
        <taxon>Bacillaceae</taxon>
        <taxon>Mesobacillus</taxon>
    </lineage>
</organism>
<evidence type="ECO:0000259" key="2">
    <source>
        <dbReference type="PROSITE" id="PS50112"/>
    </source>
</evidence>
<dbReference type="InterPro" id="IPR000700">
    <property type="entry name" value="PAS-assoc_C"/>
</dbReference>
<dbReference type="Pfam" id="PF08447">
    <property type="entry name" value="PAS_3"/>
    <property type="match status" value="1"/>
</dbReference>
<dbReference type="RefSeq" id="WP_221874479.1">
    <property type="nucleotide sequence ID" value="NZ_JACWFH010000021.1"/>
</dbReference>
<dbReference type="SUPFAM" id="SSF55073">
    <property type="entry name" value="Nucleotide cyclase"/>
    <property type="match status" value="1"/>
</dbReference>
<keyword evidence="1" id="KW-0812">Transmembrane</keyword>
<evidence type="ECO:0000313" key="6">
    <source>
        <dbReference type="EMBL" id="MBY0098258.1"/>
    </source>
</evidence>
<dbReference type="InterPro" id="IPR001610">
    <property type="entry name" value="PAC"/>
</dbReference>
<sequence length="758" mass="87128">MKYIGRITATFPFFIISLWLLQHTYRENGIMLFIISASLAILGNIAAWTLGGQYDKARFYYQELLISQKELQGQKEFLQQIFDSVDATIWSNDILNQRIYVSKGIEKLSGFTVEQFYNDYSFWTKIFHPEDSQRALDFYVRALSGESSEMEVRFINVHGEAVWVYLSGTPIFKENSSEVIKINGVVVDISARKKTEAKLQESESRYRSVVDLSPNMIMIHQNERIVYGNNATVQLLGVNHYSELLGRSIYDFLDPSENSKAIRRIKEIQTHSIASEYAEYKIVRPSDGKSIYLEMLGKEINFNGKPAIMIVAIDVTAKKEYQENIRFMAYHDALTGLPNRHRYNEYLEDALKRSQEQKQILGVMFIDLDRFKFINDTMGHDAGDELLKLVSVRLRDSVQDKDLVARLGGDEFAILMEEADEERIRRISNRIIEAFKSPFMIQNKPFYTSPSIGISLYPQDGDDKETLNSKADIAMYLAKKSGKNNFKFYVHEQGSLLDRKFMLEHNLKQAIDHHEFYLEYQPKLELQTEHIYGVEALVRWKHPELGVISPAEFIPIAEESSLIVPLGKWILQEAGKQNKKWYDAGIRVKMAVNVSAKQFEDPHFVDTVHQVLSENQFPPQYLGLEITESVMQNIHQSTLILQELKKLGVKISIDDFGTGYSSLSVLSKLPIDFIKIDQSFVHESTTNPIAASLVKTIVEMGKNLHFELIAEGIEKKEQAEFLIENGCYRGQGYFYSPPLSLAEVELLLYKNQIWASIE</sequence>
<feature type="domain" description="EAL" evidence="4">
    <location>
        <begin position="500"/>
        <end position="752"/>
    </location>
</feature>
<keyword evidence="1" id="KW-1133">Transmembrane helix</keyword>
<dbReference type="Pfam" id="PF13426">
    <property type="entry name" value="PAS_9"/>
    <property type="match status" value="1"/>
</dbReference>
<evidence type="ECO:0000256" key="1">
    <source>
        <dbReference type="SAM" id="Phobius"/>
    </source>
</evidence>
<accession>A0ABS7K7T6</accession>
<dbReference type="SUPFAM" id="SSF141868">
    <property type="entry name" value="EAL domain-like"/>
    <property type="match status" value="1"/>
</dbReference>
<dbReference type="InterPro" id="IPR000160">
    <property type="entry name" value="GGDEF_dom"/>
</dbReference>
<dbReference type="PROSITE" id="PS50887">
    <property type="entry name" value="GGDEF"/>
    <property type="match status" value="1"/>
</dbReference>
<feature type="transmembrane region" description="Helical" evidence="1">
    <location>
        <begin position="7"/>
        <end position="24"/>
    </location>
</feature>
<name>A0ABS7K7T6_9BACI</name>
<dbReference type="PROSITE" id="PS50113">
    <property type="entry name" value="PAC"/>
    <property type="match status" value="1"/>
</dbReference>
<dbReference type="InterPro" id="IPR043128">
    <property type="entry name" value="Rev_trsase/Diguanyl_cyclase"/>
</dbReference>
<dbReference type="SUPFAM" id="SSF55785">
    <property type="entry name" value="PYP-like sensor domain (PAS domain)"/>
    <property type="match status" value="2"/>
</dbReference>
<dbReference type="CDD" id="cd00130">
    <property type="entry name" value="PAS"/>
    <property type="match status" value="2"/>
</dbReference>
<evidence type="ECO:0000259" key="3">
    <source>
        <dbReference type="PROSITE" id="PS50113"/>
    </source>
</evidence>
<dbReference type="NCBIfam" id="TIGR00254">
    <property type="entry name" value="GGDEF"/>
    <property type="match status" value="1"/>
</dbReference>
<feature type="domain" description="PAC" evidence="3">
    <location>
        <begin position="148"/>
        <end position="201"/>
    </location>
</feature>
<keyword evidence="1" id="KW-0472">Membrane</keyword>
<dbReference type="Gene3D" id="3.30.450.20">
    <property type="entry name" value="PAS domain"/>
    <property type="match status" value="2"/>
</dbReference>
<dbReference type="SMART" id="SM00086">
    <property type="entry name" value="PAC"/>
    <property type="match status" value="2"/>
</dbReference>
<dbReference type="NCBIfam" id="TIGR00229">
    <property type="entry name" value="sensory_box"/>
    <property type="match status" value="2"/>
</dbReference>
<dbReference type="InterPro" id="IPR035965">
    <property type="entry name" value="PAS-like_dom_sf"/>
</dbReference>
<dbReference type="SMART" id="SM00052">
    <property type="entry name" value="EAL"/>
    <property type="match status" value="1"/>
</dbReference>
<dbReference type="PANTHER" id="PTHR44757:SF2">
    <property type="entry name" value="BIOFILM ARCHITECTURE MAINTENANCE PROTEIN MBAA"/>
    <property type="match status" value="1"/>
</dbReference>
<dbReference type="Pfam" id="PF00990">
    <property type="entry name" value="GGDEF"/>
    <property type="match status" value="1"/>
</dbReference>
<dbReference type="CDD" id="cd01948">
    <property type="entry name" value="EAL"/>
    <property type="match status" value="1"/>
</dbReference>
<dbReference type="SMART" id="SM00091">
    <property type="entry name" value="PAS"/>
    <property type="match status" value="2"/>
</dbReference>
<dbReference type="PANTHER" id="PTHR44757">
    <property type="entry name" value="DIGUANYLATE CYCLASE DGCP"/>
    <property type="match status" value="1"/>
</dbReference>
<dbReference type="PROSITE" id="PS50112">
    <property type="entry name" value="PAS"/>
    <property type="match status" value="2"/>
</dbReference>
<keyword evidence="7" id="KW-1185">Reference proteome</keyword>
<dbReference type="CDD" id="cd01949">
    <property type="entry name" value="GGDEF"/>
    <property type="match status" value="1"/>
</dbReference>
<dbReference type="Gene3D" id="3.20.20.450">
    <property type="entry name" value="EAL domain"/>
    <property type="match status" value="1"/>
</dbReference>
<dbReference type="Proteomes" id="UP000769780">
    <property type="component" value="Unassembled WGS sequence"/>
</dbReference>
<feature type="domain" description="GGDEF" evidence="5">
    <location>
        <begin position="359"/>
        <end position="491"/>
    </location>
</feature>
<dbReference type="InterPro" id="IPR035919">
    <property type="entry name" value="EAL_sf"/>
</dbReference>
<proteinExistence type="predicted"/>
<feature type="transmembrane region" description="Helical" evidence="1">
    <location>
        <begin position="30"/>
        <end position="50"/>
    </location>
</feature>
<comment type="caution">
    <text evidence="6">The sequence shown here is derived from an EMBL/GenBank/DDBJ whole genome shotgun (WGS) entry which is preliminary data.</text>
</comment>
<gene>
    <name evidence="6" type="ORF">H0185_15780</name>
</gene>
<dbReference type="InterPro" id="IPR000014">
    <property type="entry name" value="PAS"/>
</dbReference>
<dbReference type="InterPro" id="IPR013655">
    <property type="entry name" value="PAS_fold_3"/>
</dbReference>
<evidence type="ECO:0000259" key="4">
    <source>
        <dbReference type="PROSITE" id="PS50883"/>
    </source>
</evidence>
<reference evidence="6 7" key="1">
    <citation type="submission" date="2020-07" db="EMBL/GenBank/DDBJ databases">
        <title>Fungal Genomes of the International Space Station.</title>
        <authorList>
            <person name="Seuylemezian A."/>
            <person name="Singh N.K."/>
            <person name="Wood J."/>
            <person name="Venkateswaran K."/>
        </authorList>
    </citation>
    <scope>NUCLEOTIDE SEQUENCE [LARGE SCALE GENOMIC DNA]</scope>
    <source>
        <strain evidence="6 7">PL-B2</strain>
    </source>
</reference>
<dbReference type="EMBL" id="JACWFH010000021">
    <property type="protein sequence ID" value="MBY0098258.1"/>
    <property type="molecule type" value="Genomic_DNA"/>
</dbReference>
<dbReference type="InterPro" id="IPR001633">
    <property type="entry name" value="EAL_dom"/>
</dbReference>
<feature type="domain" description="PAS" evidence="2">
    <location>
        <begin position="74"/>
        <end position="146"/>
    </location>
</feature>
<evidence type="ECO:0000259" key="5">
    <source>
        <dbReference type="PROSITE" id="PS50887"/>
    </source>
</evidence>
<dbReference type="InterPro" id="IPR029787">
    <property type="entry name" value="Nucleotide_cyclase"/>
</dbReference>
<dbReference type="InterPro" id="IPR052155">
    <property type="entry name" value="Biofilm_reg_signaling"/>
</dbReference>
<dbReference type="SMART" id="SM00267">
    <property type="entry name" value="GGDEF"/>
    <property type="match status" value="1"/>
</dbReference>
<evidence type="ECO:0000313" key="7">
    <source>
        <dbReference type="Proteomes" id="UP000769780"/>
    </source>
</evidence>